<name>A0A6H9YKE9_9ACTN</name>
<gene>
    <name evidence="1" type="ORF">F8566_47305</name>
</gene>
<dbReference type="OrthoDB" id="3482929at2"/>
<evidence type="ECO:0000313" key="2">
    <source>
        <dbReference type="Proteomes" id="UP000468735"/>
    </source>
</evidence>
<organism evidence="1 2">
    <name type="scientific">Actinomadura rudentiformis</name>
    <dbReference type="NCBI Taxonomy" id="359158"/>
    <lineage>
        <taxon>Bacteria</taxon>
        <taxon>Bacillati</taxon>
        <taxon>Actinomycetota</taxon>
        <taxon>Actinomycetes</taxon>
        <taxon>Streptosporangiales</taxon>
        <taxon>Thermomonosporaceae</taxon>
        <taxon>Actinomadura</taxon>
    </lineage>
</organism>
<comment type="caution">
    <text evidence="1">The sequence shown here is derived from an EMBL/GenBank/DDBJ whole genome shotgun (WGS) entry which is preliminary data.</text>
</comment>
<dbReference type="EMBL" id="WBMT01000034">
    <property type="protein sequence ID" value="KAB2339630.1"/>
    <property type="molecule type" value="Genomic_DNA"/>
</dbReference>
<accession>A0A6H9YKE9</accession>
<dbReference type="AlphaFoldDB" id="A0A6H9YKE9"/>
<keyword evidence="2" id="KW-1185">Reference proteome</keyword>
<reference evidence="1 2" key="1">
    <citation type="submission" date="2019-09" db="EMBL/GenBank/DDBJ databases">
        <title>Actinomadura physcomitrii sp. nov., a novel actinomycete isolated from moss [Physcomitrium sphaericum (Ludw) Fuernr].</title>
        <authorList>
            <person name="Zhuang X."/>
            <person name="Liu C."/>
        </authorList>
    </citation>
    <scope>NUCLEOTIDE SEQUENCE [LARGE SCALE GENOMIC DNA]</scope>
    <source>
        <strain evidence="1 2">HMC1</strain>
    </source>
</reference>
<dbReference type="Proteomes" id="UP000468735">
    <property type="component" value="Unassembled WGS sequence"/>
</dbReference>
<sequence>MTATPVREGMVAESPPIRRARMDRQTFPYDHDVLATFPGARSYERGELETTYLAERAGVPYLILVPRAAGGSVTVIAFEDERERAAHLTQPVTA</sequence>
<proteinExistence type="predicted"/>
<dbReference type="RefSeq" id="WP_151570637.1">
    <property type="nucleotide sequence ID" value="NZ_WBMT01000034.1"/>
</dbReference>
<evidence type="ECO:0000313" key="1">
    <source>
        <dbReference type="EMBL" id="KAB2339630.1"/>
    </source>
</evidence>
<protein>
    <submittedName>
        <fullName evidence="1">Uncharacterized protein</fullName>
    </submittedName>
</protein>